<feature type="transmembrane region" description="Helical" evidence="7">
    <location>
        <begin position="190"/>
        <end position="209"/>
    </location>
</feature>
<organism evidence="8">
    <name type="scientific">Spirodela intermedia</name>
    <name type="common">Intermediate duckweed</name>
    <dbReference type="NCBI Taxonomy" id="51605"/>
    <lineage>
        <taxon>Eukaryota</taxon>
        <taxon>Viridiplantae</taxon>
        <taxon>Streptophyta</taxon>
        <taxon>Embryophyta</taxon>
        <taxon>Tracheophyta</taxon>
        <taxon>Spermatophyta</taxon>
        <taxon>Magnoliopsida</taxon>
        <taxon>Liliopsida</taxon>
        <taxon>Araceae</taxon>
        <taxon>Lemnoideae</taxon>
        <taxon>Spirodela</taxon>
    </lineage>
</organism>
<feature type="region of interest" description="Disordered" evidence="6">
    <location>
        <begin position="162"/>
        <end position="184"/>
    </location>
</feature>
<accession>A0A7I8JG71</accession>
<evidence type="ECO:0000256" key="4">
    <source>
        <dbReference type="ARBA" id="ARBA00022989"/>
    </source>
</evidence>
<evidence type="ECO:0000256" key="7">
    <source>
        <dbReference type="SAM" id="Phobius"/>
    </source>
</evidence>
<evidence type="ECO:0000256" key="2">
    <source>
        <dbReference type="ARBA" id="ARBA00009142"/>
    </source>
</evidence>
<feature type="transmembrane region" description="Helical" evidence="7">
    <location>
        <begin position="137"/>
        <end position="157"/>
    </location>
</feature>
<dbReference type="GO" id="GO:0016020">
    <property type="term" value="C:membrane"/>
    <property type="evidence" value="ECO:0007669"/>
    <property type="project" value="UniProtKB-SubCell"/>
</dbReference>
<dbReference type="Proteomes" id="UP001189122">
    <property type="component" value="Unassembled WGS sequence"/>
</dbReference>
<reference evidence="8 9" key="1">
    <citation type="submission" date="2019-12" db="EMBL/GenBank/DDBJ databases">
        <authorList>
            <person name="Scholz U."/>
            <person name="Mascher M."/>
            <person name="Fiebig A."/>
        </authorList>
    </citation>
    <scope>NUCLEOTIDE SEQUENCE</scope>
</reference>
<evidence type="ECO:0000256" key="6">
    <source>
        <dbReference type="SAM" id="MobiDB-lite"/>
    </source>
</evidence>
<protein>
    <submittedName>
        <fullName evidence="8">Uncharacterized protein</fullName>
    </submittedName>
</protein>
<dbReference type="EMBL" id="CACRZD030000011">
    <property type="protein sequence ID" value="CAA6668755.1"/>
    <property type="molecule type" value="Genomic_DNA"/>
</dbReference>
<sequence>MVAGNAASNVLYSVFSASTGAGGGHLIDYDIALLSEPCMLLGVTLGVICNIAFPEWLVTLLFVVILAGSTFKTCRAGGRRWREESEEMREKKGEKEVPLEEGGVLLMVWLCFFLLQFLRGDKEGKGIIKIKRCGLGYWLTTSSQVPVALLFTTYIMYANDRQQRRRRHGGRRSTQDHISYSSAPGRRSRGLFGIGGGLLMNPVLLQIGISPQITASTSCFMVFFSASMSSMQYLMLGMKEVNQALLMAAGCSVTSMAGVILIQRAVGKYGRASLIIFTLSTVMVLSSISITGFGIIDIWKDYMDGRSLGFKLPC</sequence>
<dbReference type="GO" id="GO:0031464">
    <property type="term" value="C:Cul4A-RING E3 ubiquitin ligase complex"/>
    <property type="evidence" value="ECO:0007669"/>
    <property type="project" value="TreeGrafter"/>
</dbReference>
<evidence type="ECO:0000256" key="5">
    <source>
        <dbReference type="ARBA" id="ARBA00023136"/>
    </source>
</evidence>
<dbReference type="Pfam" id="PF01925">
    <property type="entry name" value="TauE"/>
    <property type="match status" value="1"/>
</dbReference>
<evidence type="ECO:0000256" key="3">
    <source>
        <dbReference type="ARBA" id="ARBA00022692"/>
    </source>
</evidence>
<feature type="transmembrane region" description="Helical" evidence="7">
    <location>
        <begin position="274"/>
        <end position="296"/>
    </location>
</feature>
<keyword evidence="4 7" id="KW-1133">Transmembrane helix</keyword>
<proteinExistence type="inferred from homology"/>
<comment type="subcellular location">
    <subcellularLocation>
        <location evidence="1">Membrane</location>
        <topology evidence="1">Multi-pass membrane protein</topology>
    </subcellularLocation>
</comment>
<dbReference type="GO" id="GO:0016567">
    <property type="term" value="P:protein ubiquitination"/>
    <property type="evidence" value="ECO:0007669"/>
    <property type="project" value="TreeGrafter"/>
</dbReference>
<evidence type="ECO:0000313" key="8">
    <source>
        <dbReference type="EMBL" id="CAA2629511.1"/>
    </source>
</evidence>
<dbReference type="EMBL" id="LR743598">
    <property type="protein sequence ID" value="CAA2629511.1"/>
    <property type="molecule type" value="Genomic_DNA"/>
</dbReference>
<dbReference type="PANTHER" id="PTHR14255:SF3">
    <property type="entry name" value="SULFITE EXPORTER TAUE_SAFE FAMILY PROTEIN 5-RELATED"/>
    <property type="match status" value="1"/>
</dbReference>
<keyword evidence="5 7" id="KW-0472">Membrane</keyword>
<dbReference type="AlphaFoldDB" id="A0A7I8JG71"/>
<keyword evidence="3 7" id="KW-0812">Transmembrane</keyword>
<evidence type="ECO:0000313" key="9">
    <source>
        <dbReference type="Proteomes" id="UP001189122"/>
    </source>
</evidence>
<dbReference type="PANTHER" id="PTHR14255">
    <property type="entry name" value="CEREBLON"/>
    <property type="match status" value="1"/>
</dbReference>
<name>A0A7I8JG71_SPIIN</name>
<comment type="similarity">
    <text evidence="2">Belongs to the 4-toluene sulfonate uptake permease (TSUP) (TC 2.A.102) family.</text>
</comment>
<feature type="transmembrane region" description="Helical" evidence="7">
    <location>
        <begin position="99"/>
        <end position="117"/>
    </location>
</feature>
<keyword evidence="9" id="KW-1185">Reference proteome</keyword>
<dbReference type="InterPro" id="IPR002781">
    <property type="entry name" value="TM_pro_TauE-like"/>
</dbReference>
<gene>
    <name evidence="8" type="ORF">SI7747_11015149</name>
</gene>
<feature type="transmembrane region" description="Helical" evidence="7">
    <location>
        <begin position="243"/>
        <end position="262"/>
    </location>
</feature>
<evidence type="ECO:0000256" key="1">
    <source>
        <dbReference type="ARBA" id="ARBA00004141"/>
    </source>
</evidence>